<dbReference type="NCBIfam" id="NF008405">
    <property type="entry name" value="PRK11207.1"/>
    <property type="match status" value="1"/>
</dbReference>
<dbReference type="KEGG" id="btre:F542_3900"/>
<dbReference type="Gene3D" id="3.40.50.150">
    <property type="entry name" value="Vaccinia Virus protein VP39"/>
    <property type="match status" value="1"/>
</dbReference>
<dbReference type="SUPFAM" id="SSF53335">
    <property type="entry name" value="S-adenosyl-L-methionine-dependent methyltransferases"/>
    <property type="match status" value="1"/>
</dbReference>
<dbReference type="InterPro" id="IPR015985">
    <property type="entry name" value="TehB-like_dom"/>
</dbReference>
<dbReference type="GO" id="GO:0005737">
    <property type="term" value="C:cytoplasm"/>
    <property type="evidence" value="ECO:0007669"/>
    <property type="project" value="InterPro"/>
</dbReference>
<dbReference type="CDD" id="cd02440">
    <property type="entry name" value="AdoMet_MTases"/>
    <property type="match status" value="1"/>
</dbReference>
<dbReference type="InterPro" id="IPR029063">
    <property type="entry name" value="SAM-dependent_MTases_sf"/>
</dbReference>
<dbReference type="Proteomes" id="UP000019091">
    <property type="component" value="Chromosome"/>
</dbReference>
<dbReference type="SUPFAM" id="SSF51197">
    <property type="entry name" value="Clavaminate synthase-like"/>
    <property type="match status" value="1"/>
</dbReference>
<evidence type="ECO:0000313" key="4">
    <source>
        <dbReference type="Proteomes" id="UP000019091"/>
    </source>
</evidence>
<dbReference type="PIRSF" id="PIRSF005215">
    <property type="entry name" value="TehB"/>
    <property type="match status" value="1"/>
</dbReference>
<accession>A0A4V7I7W0</accession>
<sequence length="313" mass="35860">MIGFLLAEFSRALELSYFFTQLLGIKMENLICYKQMPVWTKATLPQMFQEQHNTKVGTWAKLTIHKGALKYYERTESGEVLSEAVFDVEHQPPFVEPQVWHNVEALSDDLECQLAFYCKPEDYYAKKYNLTTTHSEVLHALNYIQGGRALDLGCGRGRNALYLNLRGFDVQAVDHNAESVHFLDMIIEKEQLTQLQTAVYDINQADIQGEFDLIVSTVVMMFLERSRIPAIIQNMQQNTKVGGYNLIVCAMNTEAYPCPMPFSFTFAEGELANYYQGWELVKYNENLGELHKTDANGNRIKMKFATMLAKKLA</sequence>
<dbReference type="NCBIfam" id="NF008992">
    <property type="entry name" value="PRK12335.1"/>
    <property type="match status" value="1"/>
</dbReference>
<evidence type="ECO:0000313" key="3">
    <source>
        <dbReference type="EMBL" id="AHG81108.1"/>
    </source>
</evidence>
<proteinExistence type="predicted"/>
<feature type="domain" description="TehB/YeaR-like" evidence="2">
    <location>
        <begin position="34"/>
        <end position="114"/>
    </location>
</feature>
<dbReference type="GO" id="GO:0046690">
    <property type="term" value="P:response to tellurium ion"/>
    <property type="evidence" value="ECO:0007669"/>
    <property type="project" value="InterPro"/>
</dbReference>
<dbReference type="Gene3D" id="2.60.120.10">
    <property type="entry name" value="Jelly Rolls"/>
    <property type="match status" value="1"/>
</dbReference>
<feature type="domain" description="Tellurite resistance methyltransferase TehB-like" evidence="1">
    <location>
        <begin position="116"/>
        <end position="308"/>
    </location>
</feature>
<name>A0A4V7I7W0_BIBTR</name>
<dbReference type="Pfam" id="PF09313">
    <property type="entry name" value="TehB-like"/>
    <property type="match status" value="1"/>
</dbReference>
<dbReference type="InterPro" id="IPR014431">
    <property type="entry name" value="Tellurite-R_TehB-2"/>
</dbReference>
<evidence type="ECO:0000259" key="1">
    <source>
        <dbReference type="Pfam" id="PF03848"/>
    </source>
</evidence>
<dbReference type="AlphaFoldDB" id="A0A4V7I7W0"/>
<dbReference type="NCBIfam" id="TIGR00477">
    <property type="entry name" value="tehB"/>
    <property type="match status" value="1"/>
</dbReference>
<dbReference type="Pfam" id="PF03848">
    <property type="entry name" value="TehB"/>
    <property type="match status" value="1"/>
</dbReference>
<dbReference type="InterPro" id="IPR015392">
    <property type="entry name" value="TehB/YeaR-like_dom"/>
</dbReference>
<dbReference type="InterPro" id="IPR014710">
    <property type="entry name" value="RmlC-like_jellyroll"/>
</dbReference>
<gene>
    <name evidence="3" type="ORF">F542_3900</name>
</gene>
<organism evidence="3 4">
    <name type="scientific">Bibersteinia trehalosi USDA-ARS-USMARC-188</name>
    <dbReference type="NCBI Taxonomy" id="1263829"/>
    <lineage>
        <taxon>Bacteria</taxon>
        <taxon>Pseudomonadati</taxon>
        <taxon>Pseudomonadota</taxon>
        <taxon>Gammaproteobacteria</taxon>
        <taxon>Pasteurellales</taxon>
        <taxon>Pasteurellaceae</taxon>
        <taxon>Bibersteinia</taxon>
    </lineage>
</organism>
<dbReference type="InterPro" id="IPR004537">
    <property type="entry name" value="Tellurite-R_MeTrfase_TehB"/>
</dbReference>
<protein>
    <submittedName>
        <fullName evidence="3">Tellurite resistance protein TehB</fullName>
    </submittedName>
</protein>
<dbReference type="PANTHER" id="PTHR43861">
    <property type="entry name" value="TRANS-ACONITATE 2-METHYLTRANSFERASE-RELATED"/>
    <property type="match status" value="1"/>
</dbReference>
<evidence type="ECO:0000259" key="2">
    <source>
        <dbReference type="Pfam" id="PF09313"/>
    </source>
</evidence>
<reference evidence="3 4" key="1">
    <citation type="journal article" date="2014" name="Genome Announc.">
        <title>Complete Closed Genome Sequences of Three Bibersteinia trehalosi Nasopharyngeal Isolates from Cattle with Shipping Fever.</title>
        <authorList>
            <person name="Harhay G.P."/>
            <person name="McVey D.S."/>
            <person name="Koren S."/>
            <person name="Phillippy A.M."/>
            <person name="Bono J."/>
            <person name="Harhay D.M."/>
            <person name="Clawson M.L."/>
            <person name="Heaton M.P."/>
            <person name="Chitko-McKown C.G."/>
            <person name="Korlach J."/>
            <person name="Smith T.P."/>
        </authorList>
    </citation>
    <scope>NUCLEOTIDE SEQUENCE [LARGE SCALE GENOMIC DNA]</scope>
    <source>
        <strain evidence="3 4">USDA-ARS-USMARC-188</strain>
    </source>
</reference>
<dbReference type="EMBL" id="CP006954">
    <property type="protein sequence ID" value="AHG81108.1"/>
    <property type="molecule type" value="Genomic_DNA"/>
</dbReference>
<dbReference type="GO" id="GO:0008757">
    <property type="term" value="F:S-adenosylmethionine-dependent methyltransferase activity"/>
    <property type="evidence" value="ECO:0007669"/>
    <property type="project" value="InterPro"/>
</dbReference>